<evidence type="ECO:0000256" key="9">
    <source>
        <dbReference type="ARBA" id="ARBA00022842"/>
    </source>
</evidence>
<dbReference type="Pfam" id="PF14716">
    <property type="entry name" value="HHH_8"/>
    <property type="match status" value="1"/>
</dbReference>
<comment type="function">
    <text evidence="14">Interacts with EME1 to form a DNA structure-specific endonuclease with substrate preference for branched DNA structures with a 5'-end at the branch nick. Typical substrates include 3'-flap structures, D-loops, replication forks and nicked Holliday junctions. May be required in mitosis for the processing of stalled or collapsed replication fork intermediates. May be required in meiosis for the repair of meiosis-specific double strand breaks subsequent to single-end invasion (SEI).</text>
</comment>
<dbReference type="GO" id="GO:0003677">
    <property type="term" value="F:DNA binding"/>
    <property type="evidence" value="ECO:0007669"/>
    <property type="project" value="UniProtKB-UniRule"/>
</dbReference>
<name>A0AA38LWK1_9TREE</name>
<feature type="region of interest" description="Disordered" evidence="15">
    <location>
        <begin position="391"/>
        <end position="442"/>
    </location>
</feature>
<dbReference type="GO" id="GO:0005634">
    <property type="term" value="C:nucleus"/>
    <property type="evidence" value="ECO:0007669"/>
    <property type="project" value="UniProtKB-SubCell"/>
</dbReference>
<evidence type="ECO:0000256" key="15">
    <source>
        <dbReference type="SAM" id="MobiDB-lite"/>
    </source>
</evidence>
<dbReference type="GO" id="GO:0048257">
    <property type="term" value="F:3'-flap endonuclease activity"/>
    <property type="evidence" value="ECO:0007669"/>
    <property type="project" value="TreeGrafter"/>
</dbReference>
<evidence type="ECO:0000256" key="4">
    <source>
        <dbReference type="ARBA" id="ARBA00022722"/>
    </source>
</evidence>
<dbReference type="SUPFAM" id="SSF52980">
    <property type="entry name" value="Restriction endonuclease-like"/>
    <property type="match status" value="1"/>
</dbReference>
<evidence type="ECO:0000256" key="10">
    <source>
        <dbReference type="ARBA" id="ARBA00023172"/>
    </source>
</evidence>
<evidence type="ECO:0000256" key="11">
    <source>
        <dbReference type="ARBA" id="ARBA00023204"/>
    </source>
</evidence>
<keyword evidence="18" id="KW-1185">Reference proteome</keyword>
<keyword evidence="4 14" id="KW-0540">Nuclease</keyword>
<dbReference type="InterPro" id="IPR033309">
    <property type="entry name" value="Mus81"/>
</dbReference>
<evidence type="ECO:0000256" key="8">
    <source>
        <dbReference type="ARBA" id="ARBA00022801"/>
    </source>
</evidence>
<dbReference type="CDD" id="cd21036">
    <property type="entry name" value="WH_MUS81"/>
    <property type="match status" value="1"/>
</dbReference>
<accession>A0AA38LWK1</accession>
<evidence type="ECO:0000256" key="14">
    <source>
        <dbReference type="RuleBase" id="RU369042"/>
    </source>
</evidence>
<keyword evidence="13" id="KW-0469">Meiosis</keyword>
<evidence type="ECO:0000256" key="13">
    <source>
        <dbReference type="ARBA" id="ARBA00023254"/>
    </source>
</evidence>
<dbReference type="GO" id="GO:0008821">
    <property type="term" value="F:crossover junction DNA endonuclease activity"/>
    <property type="evidence" value="ECO:0007669"/>
    <property type="project" value="UniProtKB-UniRule"/>
</dbReference>
<dbReference type="PANTHER" id="PTHR13451">
    <property type="entry name" value="CLASS II CROSSOVER JUNCTION ENDONUCLEASE MUS81"/>
    <property type="match status" value="1"/>
</dbReference>
<feature type="region of interest" description="Disordered" evidence="15">
    <location>
        <begin position="265"/>
        <end position="295"/>
    </location>
</feature>
<comment type="similarity">
    <text evidence="3 14">Belongs to the XPF family.</text>
</comment>
<dbReference type="Gene3D" id="1.10.10.10">
    <property type="entry name" value="Winged helix-like DNA-binding domain superfamily/Winged helix DNA-binding domain"/>
    <property type="match status" value="1"/>
</dbReference>
<comment type="cofactor">
    <cofactor evidence="1 14">
        <name>Mg(2+)</name>
        <dbReference type="ChEBI" id="CHEBI:18420"/>
    </cofactor>
</comment>
<evidence type="ECO:0000256" key="6">
    <source>
        <dbReference type="ARBA" id="ARBA00022759"/>
    </source>
</evidence>
<keyword evidence="10 14" id="KW-0233">DNA recombination</keyword>
<keyword evidence="5 14" id="KW-0479">Metal-binding</keyword>
<dbReference type="Gene3D" id="1.10.150.670">
    <property type="entry name" value="Crossover junction endonuclease EME1, DNA-binding domain"/>
    <property type="match status" value="1"/>
</dbReference>
<dbReference type="PANTHER" id="PTHR13451:SF0">
    <property type="entry name" value="CROSSOVER JUNCTION ENDONUCLEASE MUS81"/>
    <property type="match status" value="1"/>
</dbReference>
<dbReference type="InterPro" id="IPR047416">
    <property type="entry name" value="XPF_nuclease_Mus81"/>
</dbReference>
<keyword evidence="7 14" id="KW-0227">DNA damage</keyword>
<evidence type="ECO:0000256" key="12">
    <source>
        <dbReference type="ARBA" id="ARBA00023242"/>
    </source>
</evidence>
<protein>
    <recommendedName>
        <fullName evidence="14">Crossover junction endonuclease MUS81</fullName>
        <ecNumber evidence="14">3.1.22.-</ecNumber>
    </recommendedName>
</protein>
<proteinExistence type="inferred from homology"/>
<dbReference type="Gene3D" id="1.10.150.110">
    <property type="entry name" value="DNA polymerase beta, N-terminal domain-like"/>
    <property type="match status" value="1"/>
</dbReference>
<dbReference type="Gene3D" id="3.40.50.10130">
    <property type="match status" value="1"/>
</dbReference>
<organism evidence="17 18">
    <name type="scientific">Dioszegia hungarica</name>
    <dbReference type="NCBI Taxonomy" id="4972"/>
    <lineage>
        <taxon>Eukaryota</taxon>
        <taxon>Fungi</taxon>
        <taxon>Dikarya</taxon>
        <taxon>Basidiomycota</taxon>
        <taxon>Agaricomycotina</taxon>
        <taxon>Tremellomycetes</taxon>
        <taxon>Tremellales</taxon>
        <taxon>Bulleribasidiaceae</taxon>
        <taxon>Dioszegia</taxon>
    </lineage>
</organism>
<evidence type="ECO:0000313" key="18">
    <source>
        <dbReference type="Proteomes" id="UP001164286"/>
    </source>
</evidence>
<sequence>MPPKRSCGNELFLSWVEEEKQKLSDKGVKSADTWGKAAKSIAACPVTYEHPSELVALRGVGPKIVDFLTKKLRIHCDENGLEEPETPRKNKGKAKATAKGKGKAKARSVSPEGDDSPSKTPAAAPKAKAPAKKLSYIPKPRTGGYGLLLALLLAIDDPTRTTTVFLTKVELIPRAQPYCDESYMAPHKGMMFTAWNNMRTLVEKGYVYSNGNPKKYCLTEEGYGVAMTIRKMLPQFAHLGDHPFLHGSYQTATLSASMVEPSRPRVAPLPIPLSRSDAHRPNVPQSRPAEESRRVSNPDRFQFWYIDGTGTRVHSLSSAMVRLDPDDFVNIRKLEFRYSQRNHPITRQLKLVDTAARIRDQTDQPTLYGYMVEDVAPPLCSKFADVPVAAPSSQEVGGSGGRKRQRSISLDDLEVEDTPAGRAGRPPPKKTPDQLFAEIGGGVGGSSTSFARTVSAPVALPQAGRASTNSTSALAAEAAARRLGLGTTASMSSIPFVGGPKPVRPAPRLSSHVPIHNPLADTDDSPTPPTNLPNFDPSTAIIFPAGSYEIVLLIDQREVESTTSRNKFEDELQAKGIRCETRTLVLGDFIWIARRLDGMGGADDEVVLDYVVERKRLDDLCTSIKDGRYNEQCHRLQSSATQNIYYVVEDFQVTERMEVNGLQIRTAKSQIQVHNRFFLKETHKLSETIDFLKTMTEVIISLHAHTDLHIIPSRYLSRSTFSALQNHLRSNPSVSAAGQANKEQRSYLVSWSDHKELNAKTASQTLANKFAEMMLCIKGMSQEKVSALLDVWDTPRALWEDLKVHAAAPVQQEEEQTQEGGKKKKVKVRGKDMFFADRVPGEGRRKINDGLSRDMYRILMTGGDGDD</sequence>
<dbReference type="InterPro" id="IPR047417">
    <property type="entry name" value="WHD_MUS81"/>
</dbReference>
<dbReference type="GO" id="GO:0031573">
    <property type="term" value="P:mitotic intra-S DNA damage checkpoint signaling"/>
    <property type="evidence" value="ECO:0007669"/>
    <property type="project" value="TreeGrafter"/>
</dbReference>
<dbReference type="SMART" id="SM00891">
    <property type="entry name" value="ERCC4"/>
    <property type="match status" value="1"/>
</dbReference>
<feature type="region of interest" description="Disordered" evidence="15">
    <location>
        <begin position="809"/>
        <end position="829"/>
    </location>
</feature>
<evidence type="ECO:0000256" key="2">
    <source>
        <dbReference type="ARBA" id="ARBA00004123"/>
    </source>
</evidence>
<dbReference type="GO" id="GO:0046872">
    <property type="term" value="F:metal ion binding"/>
    <property type="evidence" value="ECO:0007669"/>
    <property type="project" value="UniProtKB-UniRule"/>
</dbReference>
<evidence type="ECO:0000256" key="5">
    <source>
        <dbReference type="ARBA" id="ARBA00022723"/>
    </source>
</evidence>
<feature type="domain" description="ERCC4" evidence="16">
    <location>
        <begin position="551"/>
        <end position="652"/>
    </location>
</feature>
<dbReference type="EMBL" id="JAKWFO010000003">
    <property type="protein sequence ID" value="KAI9637888.1"/>
    <property type="molecule type" value="Genomic_DNA"/>
</dbReference>
<keyword evidence="11 14" id="KW-0234">DNA repair</keyword>
<keyword evidence="9 14" id="KW-0460">Magnesium</keyword>
<dbReference type="SUPFAM" id="SSF47802">
    <property type="entry name" value="DNA polymerase beta, N-terminal domain-like"/>
    <property type="match status" value="1"/>
</dbReference>
<dbReference type="Pfam" id="PF02732">
    <property type="entry name" value="ERCC4"/>
    <property type="match status" value="1"/>
</dbReference>
<dbReference type="GO" id="GO:0000727">
    <property type="term" value="P:double-strand break repair via break-induced replication"/>
    <property type="evidence" value="ECO:0007669"/>
    <property type="project" value="UniProtKB-UniRule"/>
</dbReference>
<comment type="subunit">
    <text evidence="14">Interacts with EME1.</text>
</comment>
<dbReference type="AlphaFoldDB" id="A0AA38LWK1"/>
<dbReference type="InterPro" id="IPR042530">
    <property type="entry name" value="EME1/EME2_C"/>
</dbReference>
<comment type="caution">
    <text evidence="17">The sequence shown here is derived from an EMBL/GenBank/DDBJ whole genome shotgun (WGS) entry which is preliminary data.</text>
</comment>
<dbReference type="GO" id="GO:0048476">
    <property type="term" value="C:Holliday junction resolvase complex"/>
    <property type="evidence" value="ECO:0007669"/>
    <property type="project" value="UniProtKB-UniRule"/>
</dbReference>
<evidence type="ECO:0000313" key="17">
    <source>
        <dbReference type="EMBL" id="KAI9637888.1"/>
    </source>
</evidence>
<dbReference type="GO" id="GO:0000712">
    <property type="term" value="P:resolution of meiotic recombination intermediates"/>
    <property type="evidence" value="ECO:0007669"/>
    <property type="project" value="TreeGrafter"/>
</dbReference>
<dbReference type="FunFam" id="3.40.50.10130:FF:000003">
    <property type="entry name" value="Crossover junction endonuclease MUS81"/>
    <property type="match status" value="1"/>
</dbReference>
<dbReference type="InterPro" id="IPR010996">
    <property type="entry name" value="HHH_MUS81"/>
</dbReference>
<dbReference type="GeneID" id="77731114"/>
<gene>
    <name evidence="17" type="ORF">MKK02DRAFT_42266</name>
</gene>
<keyword evidence="8 14" id="KW-0378">Hydrolase</keyword>
<evidence type="ECO:0000259" key="16">
    <source>
        <dbReference type="SMART" id="SM00891"/>
    </source>
</evidence>
<dbReference type="GO" id="GO:0006308">
    <property type="term" value="P:DNA catabolic process"/>
    <property type="evidence" value="ECO:0007669"/>
    <property type="project" value="UniProtKB-UniRule"/>
</dbReference>
<dbReference type="FunFam" id="1.10.10.10:FF:000307">
    <property type="entry name" value="Crossover junction endonuclease MUS81"/>
    <property type="match status" value="1"/>
</dbReference>
<dbReference type="Pfam" id="PF21136">
    <property type="entry name" value="WHD_MUS81"/>
    <property type="match status" value="1"/>
</dbReference>
<dbReference type="EC" id="3.1.22.-" evidence="14"/>
<keyword evidence="12 14" id="KW-0539">Nucleus</keyword>
<dbReference type="InterPro" id="IPR011335">
    <property type="entry name" value="Restrct_endonuc-II-like"/>
</dbReference>
<comment type="subcellular location">
    <subcellularLocation>
        <location evidence="2 14">Nucleus</location>
    </subcellularLocation>
</comment>
<dbReference type="InterPro" id="IPR006166">
    <property type="entry name" value="ERCC4_domain"/>
</dbReference>
<evidence type="ECO:0000256" key="7">
    <source>
        <dbReference type="ARBA" id="ARBA00022763"/>
    </source>
</evidence>
<reference evidence="17" key="1">
    <citation type="journal article" date="2022" name="G3 (Bethesda)">
        <title>High quality genome of the basidiomycete yeast Dioszegia hungarica PDD-24b-2 isolated from cloud water.</title>
        <authorList>
            <person name="Jarrige D."/>
            <person name="Haridas S."/>
            <person name="Bleykasten-Grosshans C."/>
            <person name="Joly M."/>
            <person name="Nadalig T."/>
            <person name="Sancelme M."/>
            <person name="Vuilleumier S."/>
            <person name="Grigoriev I.V."/>
            <person name="Amato P."/>
            <person name="Bringel F."/>
        </authorList>
    </citation>
    <scope>NUCLEOTIDE SEQUENCE</scope>
    <source>
        <strain evidence="17">PDD-24b-2</strain>
    </source>
</reference>
<feature type="region of interest" description="Disordered" evidence="15">
    <location>
        <begin position="79"/>
        <end position="131"/>
    </location>
</feature>
<dbReference type="Proteomes" id="UP001164286">
    <property type="component" value="Unassembled WGS sequence"/>
</dbReference>
<evidence type="ECO:0000256" key="3">
    <source>
        <dbReference type="ARBA" id="ARBA00010015"/>
    </source>
</evidence>
<dbReference type="RefSeq" id="XP_052947665.1">
    <property type="nucleotide sequence ID" value="XM_053091909.1"/>
</dbReference>
<feature type="compositionally biased region" description="Basic residues" evidence="15">
    <location>
        <begin position="89"/>
        <end position="106"/>
    </location>
</feature>
<dbReference type="InterPro" id="IPR027421">
    <property type="entry name" value="DNA_pol_lamdba_lyase_dom_sf"/>
</dbReference>
<keyword evidence="6 14" id="KW-0255">Endonuclease</keyword>
<evidence type="ECO:0000256" key="1">
    <source>
        <dbReference type="ARBA" id="ARBA00001946"/>
    </source>
</evidence>
<dbReference type="InterPro" id="IPR036388">
    <property type="entry name" value="WH-like_DNA-bd_sf"/>
</dbReference>
<dbReference type="CDD" id="cd20074">
    <property type="entry name" value="XPF_nuclease_Mus81"/>
    <property type="match status" value="1"/>
</dbReference>